<proteinExistence type="predicted"/>
<organism evidence="2 3">
    <name type="scientific">Pseudomonas soli</name>
    <dbReference type="NCBI Taxonomy" id="1306993"/>
    <lineage>
        <taxon>Bacteria</taxon>
        <taxon>Pseudomonadati</taxon>
        <taxon>Pseudomonadota</taxon>
        <taxon>Gammaproteobacteria</taxon>
        <taxon>Pseudomonadales</taxon>
        <taxon>Pseudomonadaceae</taxon>
        <taxon>Pseudomonas</taxon>
    </lineage>
</organism>
<evidence type="ECO:0000256" key="1">
    <source>
        <dbReference type="SAM" id="SignalP"/>
    </source>
</evidence>
<name>A0AAJ5MJ58_9PSED</name>
<evidence type="ECO:0000313" key="3">
    <source>
        <dbReference type="Proteomes" id="UP001209279"/>
    </source>
</evidence>
<feature type="chain" id="PRO_5042511934" description="Lipoprotein" evidence="1">
    <location>
        <begin position="20"/>
        <end position="164"/>
    </location>
</feature>
<feature type="signal peptide" evidence="1">
    <location>
        <begin position="1"/>
        <end position="19"/>
    </location>
</feature>
<evidence type="ECO:0000313" key="2">
    <source>
        <dbReference type="EMBL" id="UXZ44236.1"/>
    </source>
</evidence>
<dbReference type="AlphaFoldDB" id="A0AAJ5MJ58"/>
<dbReference type="Proteomes" id="UP001209279">
    <property type="component" value="Chromosome"/>
</dbReference>
<dbReference type="RefSeq" id="WP_263158573.1">
    <property type="nucleotide sequence ID" value="NZ_CP083803.1"/>
</dbReference>
<sequence length="164" mass="17652">MNYSVRNVALLLSMSLAAASCTQLPHEQSVSAPDPVTGNLIITDKNLGRPCRIPPVAGENEVYRFGKGKFCDELPNDEAYNFRINGLPSAVLITFYDSPECAADVGNFAFQVRTLQSPTTVGDMLLSTAHAGETGEILNPGLRLEWTEGSGQVGGKLSCVRVEY</sequence>
<reference evidence="2" key="1">
    <citation type="submission" date="2021-08" db="EMBL/GenBank/DDBJ databases">
        <authorList>
            <person name="Yaryura P.M."/>
            <person name="Bianco M.I."/>
            <person name="Morais C."/>
            <person name="Setubal J.C."/>
        </authorList>
    </citation>
    <scope>NUCLEOTIDE SEQUENCE</scope>
    <source>
        <strain evidence="2">AP1</strain>
    </source>
</reference>
<protein>
    <recommendedName>
        <fullName evidence="4">Lipoprotein</fullName>
    </recommendedName>
</protein>
<evidence type="ECO:0008006" key="4">
    <source>
        <dbReference type="Google" id="ProtNLM"/>
    </source>
</evidence>
<accession>A0AAJ5MJ58</accession>
<keyword evidence="1" id="KW-0732">Signal</keyword>
<gene>
    <name evidence="2" type="ORF">K7K07_19460</name>
</gene>
<dbReference type="EMBL" id="CP083803">
    <property type="protein sequence ID" value="UXZ44236.1"/>
    <property type="molecule type" value="Genomic_DNA"/>
</dbReference>
<dbReference type="PROSITE" id="PS51257">
    <property type="entry name" value="PROKAR_LIPOPROTEIN"/>
    <property type="match status" value="1"/>
</dbReference>